<sequence>MVVILMGIQVRQEHHNHDVSITDQTDDYQDENRMLKWSYSEEYAITRRYGMRSVDNPRCGGAQKIEYVRVSSAMALTPWVRDHLKQDRPAGERSDTETSPGLPNVLSGNIAGEALYPAPEGSIKKAHKTL</sequence>
<gene>
    <name evidence="2" type="ORF">F2Q69_00028114</name>
</gene>
<evidence type="ECO:0000313" key="2">
    <source>
        <dbReference type="EMBL" id="KAF3587275.1"/>
    </source>
</evidence>
<evidence type="ECO:0000256" key="1">
    <source>
        <dbReference type="SAM" id="MobiDB-lite"/>
    </source>
</evidence>
<reference evidence="2" key="1">
    <citation type="submission" date="2019-12" db="EMBL/GenBank/DDBJ databases">
        <title>Genome sequencing and annotation of Brassica cretica.</title>
        <authorList>
            <person name="Studholme D.J."/>
            <person name="Sarris P."/>
        </authorList>
    </citation>
    <scope>NUCLEOTIDE SEQUENCE</scope>
    <source>
        <strain evidence="2">PFS-109/04</strain>
        <tissue evidence="2">Leaf</tissue>
    </source>
</reference>
<dbReference type="EMBL" id="QGKX02000088">
    <property type="protein sequence ID" value="KAF3587275.1"/>
    <property type="molecule type" value="Genomic_DNA"/>
</dbReference>
<protein>
    <submittedName>
        <fullName evidence="2">Uncharacterized protein</fullName>
    </submittedName>
</protein>
<organism evidence="2 3">
    <name type="scientific">Brassica cretica</name>
    <name type="common">Mustard</name>
    <dbReference type="NCBI Taxonomy" id="69181"/>
    <lineage>
        <taxon>Eukaryota</taxon>
        <taxon>Viridiplantae</taxon>
        <taxon>Streptophyta</taxon>
        <taxon>Embryophyta</taxon>
        <taxon>Tracheophyta</taxon>
        <taxon>Spermatophyta</taxon>
        <taxon>Magnoliopsida</taxon>
        <taxon>eudicotyledons</taxon>
        <taxon>Gunneridae</taxon>
        <taxon>Pentapetalae</taxon>
        <taxon>rosids</taxon>
        <taxon>malvids</taxon>
        <taxon>Brassicales</taxon>
        <taxon>Brassicaceae</taxon>
        <taxon>Brassiceae</taxon>
        <taxon>Brassica</taxon>
    </lineage>
</organism>
<name>A0A8S9S0P8_BRACR</name>
<accession>A0A8S9S0P8</accession>
<dbReference type="Proteomes" id="UP000712600">
    <property type="component" value="Unassembled WGS sequence"/>
</dbReference>
<proteinExistence type="predicted"/>
<dbReference type="AlphaFoldDB" id="A0A8S9S0P8"/>
<comment type="caution">
    <text evidence="2">The sequence shown here is derived from an EMBL/GenBank/DDBJ whole genome shotgun (WGS) entry which is preliminary data.</text>
</comment>
<evidence type="ECO:0000313" key="3">
    <source>
        <dbReference type="Proteomes" id="UP000712600"/>
    </source>
</evidence>
<feature type="region of interest" description="Disordered" evidence="1">
    <location>
        <begin position="83"/>
        <end position="109"/>
    </location>
</feature>
<feature type="compositionally biased region" description="Basic and acidic residues" evidence="1">
    <location>
        <begin position="83"/>
        <end position="96"/>
    </location>
</feature>